<dbReference type="InterPro" id="IPR007941">
    <property type="entry name" value="DUF726"/>
</dbReference>
<dbReference type="Pfam" id="PF05277">
    <property type="entry name" value="DUF726"/>
    <property type="match status" value="1"/>
</dbReference>
<feature type="active site" description="Charge relay system" evidence="11">
    <location>
        <position position="1663"/>
    </location>
</feature>
<evidence type="ECO:0000313" key="17">
    <source>
        <dbReference type="Proteomes" id="UP000591131"/>
    </source>
</evidence>
<dbReference type="PRINTS" id="PR00723">
    <property type="entry name" value="SUBTILISIN"/>
</dbReference>
<reference evidence="16 17" key="1">
    <citation type="submission" date="2020-04" db="EMBL/GenBank/DDBJ databases">
        <title>Perkinsus chesapeaki whole genome sequence.</title>
        <authorList>
            <person name="Bogema D.R."/>
        </authorList>
    </citation>
    <scope>NUCLEOTIDE SEQUENCE [LARGE SCALE GENOMIC DNA]</scope>
    <source>
        <strain evidence="16">ATCC PRA-425</strain>
    </source>
</reference>
<name>A0A7J6MLL8_PERCH</name>
<dbReference type="InterPro" id="IPR036852">
    <property type="entry name" value="Peptidase_S8/S53_dom_sf"/>
</dbReference>
<dbReference type="InterPro" id="IPR000209">
    <property type="entry name" value="Peptidase_S8/S53_dom"/>
</dbReference>
<feature type="compositionally biased region" description="Acidic residues" evidence="13">
    <location>
        <begin position="158"/>
        <end position="167"/>
    </location>
</feature>
<comment type="catalytic activity">
    <reaction evidence="9">
        <text>Hydrolysis of proteins with broad specificity for peptide bonds, and a preference for a large uncharged residue in P1. Hydrolyzes peptide amides.</text>
        <dbReference type="EC" id="3.4.21.62"/>
    </reaction>
</comment>
<protein>
    <recommendedName>
        <fullName evidence="10">subtilisin</fullName>
        <ecNumber evidence="10">3.4.21.62</ecNumber>
    </recommendedName>
</protein>
<dbReference type="OrthoDB" id="272392at2759"/>
<dbReference type="GO" id="GO:0006508">
    <property type="term" value="P:proteolysis"/>
    <property type="evidence" value="ECO:0007669"/>
    <property type="project" value="UniProtKB-KW"/>
</dbReference>
<dbReference type="PROSITE" id="PS00136">
    <property type="entry name" value="SUBTILASE_ASP"/>
    <property type="match status" value="1"/>
</dbReference>
<evidence type="ECO:0000256" key="14">
    <source>
        <dbReference type="SAM" id="Phobius"/>
    </source>
</evidence>
<dbReference type="InterPro" id="IPR036388">
    <property type="entry name" value="WH-like_DNA-bd_sf"/>
</dbReference>
<evidence type="ECO:0000259" key="15">
    <source>
        <dbReference type="Pfam" id="PF00082"/>
    </source>
</evidence>
<dbReference type="PANTHER" id="PTHR17920">
    <property type="entry name" value="TRANSMEMBRANE AND COILED-COIL DOMAIN-CONTAINING PROTEIN 4 TMCO4"/>
    <property type="match status" value="1"/>
</dbReference>
<dbReference type="InterPro" id="IPR023827">
    <property type="entry name" value="Peptidase_S8_Asp-AS"/>
</dbReference>
<keyword evidence="7 14" id="KW-1133">Transmembrane helix</keyword>
<keyword evidence="5 11" id="KW-0378">Hydrolase</keyword>
<dbReference type="Proteomes" id="UP000591131">
    <property type="component" value="Unassembled WGS sequence"/>
</dbReference>
<feature type="domain" description="Peptidase S8/S53" evidence="15">
    <location>
        <begin position="1617"/>
        <end position="1855"/>
    </location>
</feature>
<dbReference type="EMBL" id="JAAPAO010000115">
    <property type="protein sequence ID" value="KAF4672237.1"/>
    <property type="molecule type" value="Genomic_DNA"/>
</dbReference>
<accession>A0A7J6MLL8</accession>
<keyword evidence="16" id="KW-0804">Transcription</keyword>
<evidence type="ECO:0000256" key="11">
    <source>
        <dbReference type="PROSITE-ProRule" id="PRU01240"/>
    </source>
</evidence>
<feature type="transmembrane region" description="Helical" evidence="14">
    <location>
        <begin position="357"/>
        <end position="389"/>
    </location>
</feature>
<dbReference type="GO" id="GO:0004252">
    <property type="term" value="F:serine-type endopeptidase activity"/>
    <property type="evidence" value="ECO:0007669"/>
    <property type="project" value="UniProtKB-UniRule"/>
</dbReference>
<comment type="similarity">
    <text evidence="11 12">Belongs to the peptidase S8 family.</text>
</comment>
<keyword evidence="17" id="KW-1185">Reference proteome</keyword>
<keyword evidence="6 11" id="KW-0720">Serine protease</keyword>
<feature type="region of interest" description="Disordered" evidence="13">
    <location>
        <begin position="964"/>
        <end position="1011"/>
    </location>
</feature>
<dbReference type="PROSITE" id="PS00137">
    <property type="entry name" value="SUBTILASE_HIS"/>
    <property type="match status" value="1"/>
</dbReference>
<dbReference type="GO" id="GO:0000428">
    <property type="term" value="C:DNA-directed RNA polymerase complex"/>
    <property type="evidence" value="ECO:0007669"/>
    <property type="project" value="UniProtKB-KW"/>
</dbReference>
<keyword evidence="4 14" id="KW-0812">Transmembrane</keyword>
<dbReference type="PANTHER" id="PTHR17920:SF3">
    <property type="entry name" value="TRANSMEMBRANE AND COILED-COIL DOMAIN-CONTAINING PROTEIN 4"/>
    <property type="match status" value="1"/>
</dbReference>
<evidence type="ECO:0000256" key="5">
    <source>
        <dbReference type="ARBA" id="ARBA00022801"/>
    </source>
</evidence>
<evidence type="ECO:0000256" key="10">
    <source>
        <dbReference type="ARBA" id="ARBA00023619"/>
    </source>
</evidence>
<dbReference type="InterPro" id="IPR022398">
    <property type="entry name" value="Peptidase_S8_His-AS"/>
</dbReference>
<dbReference type="GO" id="GO:0016020">
    <property type="term" value="C:membrane"/>
    <property type="evidence" value="ECO:0007669"/>
    <property type="project" value="UniProtKB-SubCell"/>
</dbReference>
<feature type="region of interest" description="Disordered" evidence="13">
    <location>
        <begin position="1"/>
        <end position="80"/>
    </location>
</feature>
<feature type="active site" description="Charge relay system" evidence="11">
    <location>
        <position position="1825"/>
    </location>
</feature>
<dbReference type="InterPro" id="IPR023828">
    <property type="entry name" value="Peptidase_S8_Ser-AS"/>
</dbReference>
<comment type="subcellular location">
    <subcellularLocation>
        <location evidence="1">Membrane</location>
        <topology evidence="1">Multi-pass membrane protein</topology>
    </subcellularLocation>
</comment>
<evidence type="ECO:0000256" key="6">
    <source>
        <dbReference type="ARBA" id="ARBA00022825"/>
    </source>
</evidence>
<dbReference type="PROSITE" id="PS51892">
    <property type="entry name" value="SUBTILASE"/>
    <property type="match status" value="1"/>
</dbReference>
<dbReference type="InterPro" id="IPR029058">
    <property type="entry name" value="AB_hydrolase_fold"/>
</dbReference>
<evidence type="ECO:0000256" key="4">
    <source>
        <dbReference type="ARBA" id="ARBA00022692"/>
    </source>
</evidence>
<dbReference type="Gene3D" id="1.10.10.10">
    <property type="entry name" value="Winged helix-like DNA-binding domain superfamily/Winged helix DNA-binding domain"/>
    <property type="match status" value="3"/>
</dbReference>
<organism evidence="16 17">
    <name type="scientific">Perkinsus chesapeaki</name>
    <name type="common">Clam parasite</name>
    <name type="synonym">Perkinsus andrewsi</name>
    <dbReference type="NCBI Taxonomy" id="330153"/>
    <lineage>
        <taxon>Eukaryota</taxon>
        <taxon>Sar</taxon>
        <taxon>Alveolata</taxon>
        <taxon>Perkinsozoa</taxon>
        <taxon>Perkinsea</taxon>
        <taxon>Perkinsida</taxon>
        <taxon>Perkinsidae</taxon>
        <taxon>Perkinsus</taxon>
    </lineage>
</organism>
<feature type="region of interest" description="Disordered" evidence="13">
    <location>
        <begin position="1170"/>
        <end position="1192"/>
    </location>
</feature>
<feature type="compositionally biased region" description="Basic residues" evidence="13">
    <location>
        <begin position="1074"/>
        <end position="1084"/>
    </location>
</feature>
<feature type="compositionally biased region" description="Basic and acidic residues" evidence="13">
    <location>
        <begin position="38"/>
        <end position="51"/>
    </location>
</feature>
<evidence type="ECO:0000256" key="8">
    <source>
        <dbReference type="ARBA" id="ARBA00023136"/>
    </source>
</evidence>
<evidence type="ECO:0000256" key="3">
    <source>
        <dbReference type="ARBA" id="ARBA00022670"/>
    </source>
</evidence>
<evidence type="ECO:0000256" key="12">
    <source>
        <dbReference type="RuleBase" id="RU003355"/>
    </source>
</evidence>
<dbReference type="Gene3D" id="3.40.50.200">
    <property type="entry name" value="Peptidase S8/S53 domain"/>
    <property type="match status" value="1"/>
</dbReference>
<dbReference type="SUPFAM" id="SSF53474">
    <property type="entry name" value="alpha/beta-Hydrolases"/>
    <property type="match status" value="1"/>
</dbReference>
<dbReference type="Pfam" id="PF00082">
    <property type="entry name" value="Peptidase_S8"/>
    <property type="match status" value="1"/>
</dbReference>
<sequence length="1929" mass="209217">MSRGESNPWQKEEAAGSNPSGGILDAQLIEFESVDEKDECRAEEKDTKLGDTSKLNEYGTSSSNEAVVSSNNRQETESAHKIAVKEARKKYRDLKANRVDAIKEAKSINESTPFEGNKMLRELSSDMKMSLGGIWVCIVSDLTRGWLIDWTECKGSDESDDDDDIGDETTRTAGSSSNGSSPSLSWGRHKYRGSKVGKAIVQWARRSLEVVLNILDADEPCRRALTQLLEMNLPGGLQWRSPPPQYEGFVAHLMSLGGKSRGRDVFYSILRNSLGFHLMSLKHGNADGERKESRLQQQPGVDHVKASSGSRLSRRLKIGAAAVGGGALLALTGGLAAPAVVAGLASIGTAIGGLGTIGVAVGGLIISASGFLAAVGTAGVAVLFGAGGASLTGFKMNKRWGDLHEFEFKDAYAESAILKSKGRAFDSWGRRFNESDPAANDRQQADDPGALELRLCVGGWIRDREDVILPWIEPDISSHENEGGDNLNRFNGHPTRQSEVYAVNWESRDLIKLGSVLRRLITDEIAKQAASMWLQATIGAAAATAMFPVWIIKYMTDLDNTWLVVRDRSSVAGEVLASAIMDSSCVGNRPVTLVGISNGARVVFKCLEILYSKGYFNSVQNVVLLGAPIAITFDAPAVGSDHKRAWRRARAVVSGRFINGYCGSDWVLGFLYRYMEWGVKVAGLSPVRGISGVENADLGKLVQRHDHYPEYLTEIMAALDILELGFFSLLMVGSSSAPTSRPPPFNAPAIEAPQAAIHKLCCDIITDQFGPAVSAVASCLLSRGPMRFPELSKYVNEDLSWPLDLRTDAKVPHPMHEITNRMTWSCIRDALMILIQHNIAVSHLVKQVQVPSQEKSGAPPQHLVLYSASPSAVVARMRFPKYMNLVQEQMGRRRPVAVHVMAEVLRRGRVGWDDLIEFAALRWREYVGEHAPPMREVKADVEAALIELVTSNVLYRVEPCLRATDQQQQQQSSRAPSTPVEASSTPEGSRGELSSPEEESPMIPDIGGGAEEDIDAADDLLMMSPELALLAGEQQPGEAAAAPTTRRRKATAAKAEAGSRKRAAADAAGGSRGNRGRQTGRSRRLMKKVDATQIEGGGVLRLNQVALDMMLVKQLAVEYVAKRMNPAAGKIFQVMLNESVKPPMGPVENTKLTDCTTDTFQVDDLLDWMTHNHETPSSSPSSPASSGIGSSASAHLNRQRDELIKYLNVFSKHQDALVLCTNAAAAAALAAAPKRRGSSKRSSAASVATATVQTGPATYRVDWKNVLAKLTEELTHTILTEKYGVVGARVYQYLLTTGYKSETIRIAERCMIDREECQMLLHRLHSEHVIKLSEVPKSVIAPSVNQQASIISFWLYYLDPPTTKTAMMELVAKAALNMRVRFRHEVARASLEERNDNEDVNPEAAARNEALAEAIDALDSGDRTCAGFGSRSLSAMLYRLAILTVGVLMSVTGDDRVVLSISSLTSRRLNQGPVPPEGPPGDWVDVRDVPELLPVTEGRRALGEVEGLKACLSDVKDMLAIGVQWIDTASEGCPLTVEELCGALESLGEEYEVLCEENGELKIVQSGGIEPETVGLPEVNIDDLSNDELVFNQWNLDEIHLAEAWQKINAARRSPREIVVAVVDTGVEYDHVDLVDVTFSDSNCSHGHNFFETGIDTRDVNGHGTHCAGIIGATINNSVGLAGIAPVKIMSLRAFDEMGKGDLLYSLKAVNYIVTQRVEVSSHSYTSDATYRTLEASMKRASDRGHLMFTAAGNDRRDITNAKAYPCAYSETVEYLFCVGATDFYGRDRLSYESNYGEFVSIAAPGVGIPSTYIHNSYRYISGTSMATPHVAGVAALLSGFGLGPADIKEVLLASVDPIYYYTGGRVKNFGKLNAAKAVELALTKPTVLPNAVRSLGGRECIAQRSVAGGAKYNVAAGLAVMLLVIINL</sequence>
<feature type="compositionally biased region" description="Low complexity" evidence="13">
    <location>
        <begin position="61"/>
        <end position="72"/>
    </location>
</feature>
<feature type="region of interest" description="Disordered" evidence="13">
    <location>
        <begin position="1034"/>
        <end position="1084"/>
    </location>
</feature>
<feature type="compositionally biased region" description="Low complexity" evidence="13">
    <location>
        <begin position="1176"/>
        <end position="1192"/>
    </location>
</feature>
<keyword evidence="8 14" id="KW-0472">Membrane</keyword>
<comment type="caution">
    <text evidence="16">The sequence shown here is derived from an EMBL/GenBank/DDBJ whole genome shotgun (WGS) entry which is preliminary data.</text>
</comment>
<feature type="compositionally biased region" description="Low complexity" evidence="13">
    <location>
        <begin position="174"/>
        <end position="186"/>
    </location>
</feature>
<evidence type="ECO:0000256" key="7">
    <source>
        <dbReference type="ARBA" id="ARBA00022989"/>
    </source>
</evidence>
<evidence type="ECO:0000256" key="2">
    <source>
        <dbReference type="ARBA" id="ARBA00009824"/>
    </source>
</evidence>
<feature type="compositionally biased region" description="Low complexity" evidence="13">
    <location>
        <begin position="1034"/>
        <end position="1044"/>
    </location>
</feature>
<feature type="transmembrane region" description="Helical" evidence="14">
    <location>
        <begin position="532"/>
        <end position="551"/>
    </location>
</feature>
<evidence type="ECO:0000256" key="13">
    <source>
        <dbReference type="SAM" id="MobiDB-lite"/>
    </source>
</evidence>
<evidence type="ECO:0000256" key="1">
    <source>
        <dbReference type="ARBA" id="ARBA00004141"/>
    </source>
</evidence>
<feature type="transmembrane region" description="Helical" evidence="14">
    <location>
        <begin position="318"/>
        <end position="351"/>
    </location>
</feature>
<gene>
    <name evidence="16" type="primary">POLR3C</name>
    <name evidence="16" type="ORF">FOL47_000754</name>
</gene>
<feature type="active site" description="Charge relay system" evidence="11">
    <location>
        <position position="1624"/>
    </location>
</feature>
<evidence type="ECO:0000313" key="16">
    <source>
        <dbReference type="EMBL" id="KAF4672237.1"/>
    </source>
</evidence>
<keyword evidence="3 11" id="KW-0645">Protease</keyword>
<dbReference type="SUPFAM" id="SSF52743">
    <property type="entry name" value="Subtilisin-like"/>
    <property type="match status" value="1"/>
</dbReference>
<dbReference type="InterPro" id="IPR015500">
    <property type="entry name" value="Peptidase_S8_subtilisin-rel"/>
</dbReference>
<dbReference type="EC" id="3.4.21.62" evidence="10"/>
<comment type="similarity">
    <text evidence="2">Belongs to the TMCO4 family.</text>
</comment>
<proteinExistence type="inferred from homology"/>
<evidence type="ECO:0000256" key="9">
    <source>
        <dbReference type="ARBA" id="ARBA00023529"/>
    </source>
</evidence>
<feature type="region of interest" description="Disordered" evidence="13">
    <location>
        <begin position="155"/>
        <end position="186"/>
    </location>
</feature>
<keyword evidence="16" id="KW-0240">DNA-directed RNA polymerase</keyword>
<dbReference type="PROSITE" id="PS00138">
    <property type="entry name" value="SUBTILASE_SER"/>
    <property type="match status" value="1"/>
</dbReference>
<feature type="compositionally biased region" description="Polar residues" evidence="13">
    <location>
        <begin position="972"/>
        <end position="987"/>
    </location>
</feature>